<dbReference type="RefSeq" id="XP_007911835.1">
    <property type="nucleotide sequence ID" value="XM_007913644.1"/>
</dbReference>
<name>R8BVP2_PHAM7</name>
<evidence type="ECO:0000256" key="3">
    <source>
        <dbReference type="ARBA" id="ARBA00022691"/>
    </source>
</evidence>
<dbReference type="SUPFAM" id="SSF53335">
    <property type="entry name" value="S-adenosyl-L-methionine-dependent methyltransferases"/>
    <property type="match status" value="1"/>
</dbReference>
<comment type="pathway">
    <text evidence="1">Secondary metabolite biosynthesis.</text>
</comment>
<dbReference type="Proteomes" id="UP000014074">
    <property type="component" value="Unassembled WGS sequence"/>
</dbReference>
<evidence type="ECO:0000259" key="5">
    <source>
        <dbReference type="Pfam" id="PF13649"/>
    </source>
</evidence>
<dbReference type="PANTHER" id="PTHR35897:SF1">
    <property type="entry name" value="METHYLTRANSFERASE AUSD"/>
    <property type="match status" value="1"/>
</dbReference>
<reference evidence="7" key="1">
    <citation type="journal article" date="2013" name="Genome Announc.">
        <title>Draft genome sequence of the ascomycete Phaeoacremonium aleophilum strain UCR-PA7, a causal agent of the esca disease complex in grapevines.</title>
        <authorList>
            <person name="Blanco-Ulate B."/>
            <person name="Rolshausen P."/>
            <person name="Cantu D."/>
        </authorList>
    </citation>
    <scope>NUCLEOTIDE SEQUENCE [LARGE SCALE GENOMIC DNA]</scope>
    <source>
        <strain evidence="7">UCR-PA7</strain>
    </source>
</reference>
<dbReference type="InterPro" id="IPR041698">
    <property type="entry name" value="Methyltransf_25"/>
</dbReference>
<dbReference type="KEGG" id="tmn:UCRPA7_1055"/>
<dbReference type="eggNOG" id="ENOG502S21N">
    <property type="taxonomic scope" value="Eukaryota"/>
</dbReference>
<dbReference type="PANTHER" id="PTHR35897">
    <property type="entry name" value="METHYLTRANSFERASE AUSD"/>
    <property type="match status" value="1"/>
</dbReference>
<dbReference type="Pfam" id="PF13649">
    <property type="entry name" value="Methyltransf_25"/>
    <property type="match status" value="1"/>
</dbReference>
<accession>R8BVP2</accession>
<dbReference type="OrthoDB" id="2094832at2759"/>
<dbReference type="AlphaFoldDB" id="R8BVP2"/>
<dbReference type="InterPro" id="IPR029063">
    <property type="entry name" value="SAM-dependent_MTases_sf"/>
</dbReference>
<feature type="domain" description="Methyltransferase" evidence="5">
    <location>
        <begin position="134"/>
        <end position="237"/>
    </location>
</feature>
<evidence type="ECO:0000256" key="1">
    <source>
        <dbReference type="ARBA" id="ARBA00005179"/>
    </source>
</evidence>
<keyword evidence="2" id="KW-0808">Transferase</keyword>
<dbReference type="HOGENOM" id="CLU_051542_0_0_1"/>
<sequence length="321" mass="37138">MDLGSNIHWGIGAGVSVAIWQQTMYEKKVPENIDAFRELLQEYGKVPPEEVESHLTEIPYTNQPQNRKICRSYFVSWTLTDAGPLRKRDRAWQVHRYPCIGRWSFTRIDVTLRDPRYKEAVKRLTAPDSRDALLDLGCCFGQNIRQLVRDGVEPSRLYGTDLHDEFLELGFDLFRDRESLTEGGATFVAGDMLDPDDPDLVRFDGKITIIHACNFFHLFAWEQQVVIGKRVVRFLKPETKDALLFGWHIGSLKPGPERTMALGERHLHNEESFQKLWDEIGEKTETKWRVESQVISKMPPGLKGFDDNARIMRYGVYQLPL</sequence>
<dbReference type="EMBL" id="KB932830">
    <property type="protein sequence ID" value="EOO03422.1"/>
    <property type="molecule type" value="Genomic_DNA"/>
</dbReference>
<comment type="similarity">
    <text evidence="4">Belongs to the class I-like SAM-binding methyltransferase superfamily.</text>
</comment>
<dbReference type="GO" id="GO:0016740">
    <property type="term" value="F:transferase activity"/>
    <property type="evidence" value="ECO:0007669"/>
    <property type="project" value="UniProtKB-KW"/>
</dbReference>
<organism evidence="6 7">
    <name type="scientific">Phaeoacremonium minimum (strain UCR-PA7)</name>
    <name type="common">Esca disease fungus</name>
    <name type="synonym">Togninia minima</name>
    <dbReference type="NCBI Taxonomy" id="1286976"/>
    <lineage>
        <taxon>Eukaryota</taxon>
        <taxon>Fungi</taxon>
        <taxon>Dikarya</taxon>
        <taxon>Ascomycota</taxon>
        <taxon>Pezizomycotina</taxon>
        <taxon>Sordariomycetes</taxon>
        <taxon>Sordariomycetidae</taxon>
        <taxon>Togniniales</taxon>
        <taxon>Togniniaceae</taxon>
        <taxon>Phaeoacremonium</taxon>
    </lineage>
</organism>
<evidence type="ECO:0000313" key="6">
    <source>
        <dbReference type="EMBL" id="EOO03422.1"/>
    </source>
</evidence>
<dbReference type="GeneID" id="19321168"/>
<dbReference type="Gene3D" id="3.40.50.150">
    <property type="entry name" value="Vaccinia Virus protein VP39"/>
    <property type="match status" value="1"/>
</dbReference>
<proteinExistence type="inferred from homology"/>
<evidence type="ECO:0000256" key="4">
    <source>
        <dbReference type="ARBA" id="ARBA00038314"/>
    </source>
</evidence>
<evidence type="ECO:0000313" key="7">
    <source>
        <dbReference type="Proteomes" id="UP000014074"/>
    </source>
</evidence>
<protein>
    <submittedName>
        <fullName evidence="6">Putative porphobilinogen deaminase protein</fullName>
    </submittedName>
</protein>
<gene>
    <name evidence="6" type="ORF">UCRPA7_1055</name>
</gene>
<keyword evidence="7" id="KW-1185">Reference proteome</keyword>
<keyword evidence="3" id="KW-0949">S-adenosyl-L-methionine</keyword>
<dbReference type="InterPro" id="IPR051654">
    <property type="entry name" value="Meroterpenoid_MTases"/>
</dbReference>
<evidence type="ECO:0000256" key="2">
    <source>
        <dbReference type="ARBA" id="ARBA00022679"/>
    </source>
</evidence>